<feature type="domain" description="BED-type" evidence="6">
    <location>
        <begin position="116"/>
        <end position="175"/>
    </location>
</feature>
<dbReference type="PANTHER" id="PTHR46951">
    <property type="entry name" value="BED-TYPE DOMAIN-CONTAINING PROTEIN"/>
    <property type="match status" value="1"/>
</dbReference>
<evidence type="ECO:0000256" key="2">
    <source>
        <dbReference type="ARBA" id="ARBA00022771"/>
    </source>
</evidence>
<evidence type="ECO:0000313" key="8">
    <source>
        <dbReference type="Proteomes" id="UP000289738"/>
    </source>
</evidence>
<keyword evidence="2 4" id="KW-0863">Zinc-finger</keyword>
<gene>
    <name evidence="7" type="ORF">Ahy_B10g101117</name>
</gene>
<feature type="compositionally biased region" description="Polar residues" evidence="5">
    <location>
        <begin position="91"/>
        <end position="115"/>
    </location>
</feature>
<keyword evidence="1" id="KW-0479">Metal-binding</keyword>
<dbReference type="AlphaFoldDB" id="A0A444WYN9"/>
<keyword evidence="8" id="KW-1185">Reference proteome</keyword>
<dbReference type="EMBL" id="SDMP01000020">
    <property type="protein sequence ID" value="RYQ82531.1"/>
    <property type="molecule type" value="Genomic_DNA"/>
</dbReference>
<evidence type="ECO:0000256" key="1">
    <source>
        <dbReference type="ARBA" id="ARBA00022723"/>
    </source>
</evidence>
<dbReference type="GO" id="GO:0008270">
    <property type="term" value="F:zinc ion binding"/>
    <property type="evidence" value="ECO:0007669"/>
    <property type="project" value="UniProtKB-KW"/>
</dbReference>
<dbReference type="PROSITE" id="PS50808">
    <property type="entry name" value="ZF_BED"/>
    <property type="match status" value="1"/>
</dbReference>
<reference evidence="7 8" key="1">
    <citation type="submission" date="2019-01" db="EMBL/GenBank/DDBJ databases">
        <title>Sequencing of cultivated peanut Arachis hypogaea provides insights into genome evolution and oil improvement.</title>
        <authorList>
            <person name="Chen X."/>
        </authorList>
    </citation>
    <scope>NUCLEOTIDE SEQUENCE [LARGE SCALE GENOMIC DNA]</scope>
    <source>
        <strain evidence="8">cv. Fuhuasheng</strain>
        <tissue evidence="7">Leaves</tissue>
    </source>
</reference>
<comment type="caution">
    <text evidence="7">The sequence shown here is derived from an EMBL/GenBank/DDBJ whole genome shotgun (WGS) entry which is preliminary data.</text>
</comment>
<dbReference type="PANTHER" id="PTHR46951:SF2">
    <property type="entry name" value="BED-TYPE DOMAIN-CONTAINING PROTEIN"/>
    <property type="match status" value="1"/>
</dbReference>
<keyword evidence="3" id="KW-0862">Zinc</keyword>
<organism evidence="7 8">
    <name type="scientific">Arachis hypogaea</name>
    <name type="common">Peanut</name>
    <dbReference type="NCBI Taxonomy" id="3818"/>
    <lineage>
        <taxon>Eukaryota</taxon>
        <taxon>Viridiplantae</taxon>
        <taxon>Streptophyta</taxon>
        <taxon>Embryophyta</taxon>
        <taxon>Tracheophyta</taxon>
        <taxon>Spermatophyta</taxon>
        <taxon>Magnoliopsida</taxon>
        <taxon>eudicotyledons</taxon>
        <taxon>Gunneridae</taxon>
        <taxon>Pentapetalae</taxon>
        <taxon>rosids</taxon>
        <taxon>fabids</taxon>
        <taxon>Fabales</taxon>
        <taxon>Fabaceae</taxon>
        <taxon>Papilionoideae</taxon>
        <taxon>50 kb inversion clade</taxon>
        <taxon>dalbergioids sensu lato</taxon>
        <taxon>Dalbergieae</taxon>
        <taxon>Pterocarpus clade</taxon>
        <taxon>Arachis</taxon>
    </lineage>
</organism>
<feature type="region of interest" description="Disordered" evidence="5">
    <location>
        <begin position="1"/>
        <end position="118"/>
    </location>
</feature>
<proteinExistence type="predicted"/>
<sequence length="299" mass="33196">MPPSSPPTPKLSLSASQPPPLSSPLIHQGHHCHRPPSSRFQQRSSFANRDPASLPIRHPAALLSSRDDHRVEPASSSPNLDKLAEPASHSPMEQSQSNSQPQDNAAQNSQIGSSRGKSDPAWQYFTVRYDKNNKAQYTCIFCLNTYNGGGIYRMKYHLAKIPGQIKVCNKVTEDVELQFKRLLEENKKNKAEKRKFTSECYDVESEREAEEEVDFWVMPDEEDPEFTNGDIEGIENLIYTDNAMPSYPTDGGDVELDVDFPNVADSSNTASFGGTSDDGGFGLPVYDGDVGTLNDNYDF</sequence>
<evidence type="ECO:0000256" key="4">
    <source>
        <dbReference type="PROSITE-ProRule" id="PRU00027"/>
    </source>
</evidence>
<name>A0A444WYN9_ARAHY</name>
<dbReference type="Pfam" id="PF02892">
    <property type="entry name" value="zf-BED"/>
    <property type="match status" value="1"/>
</dbReference>
<evidence type="ECO:0000256" key="3">
    <source>
        <dbReference type="ARBA" id="ARBA00022833"/>
    </source>
</evidence>
<evidence type="ECO:0000256" key="5">
    <source>
        <dbReference type="SAM" id="MobiDB-lite"/>
    </source>
</evidence>
<evidence type="ECO:0000259" key="6">
    <source>
        <dbReference type="PROSITE" id="PS50808"/>
    </source>
</evidence>
<dbReference type="GO" id="GO:0003677">
    <property type="term" value="F:DNA binding"/>
    <property type="evidence" value="ECO:0007669"/>
    <property type="project" value="InterPro"/>
</dbReference>
<protein>
    <recommendedName>
        <fullName evidence="6">BED-type domain-containing protein</fullName>
    </recommendedName>
</protein>
<dbReference type="InterPro" id="IPR003656">
    <property type="entry name" value="Znf_BED"/>
</dbReference>
<evidence type="ECO:0000313" key="7">
    <source>
        <dbReference type="EMBL" id="RYQ82531.1"/>
    </source>
</evidence>
<accession>A0A444WYN9</accession>
<feature type="compositionally biased region" description="Low complexity" evidence="5">
    <location>
        <begin position="37"/>
        <end position="46"/>
    </location>
</feature>
<dbReference type="Proteomes" id="UP000289738">
    <property type="component" value="Chromosome B10"/>
</dbReference>